<proteinExistence type="predicted"/>
<gene>
    <name evidence="2" type="ORF">JYK00_05050</name>
</gene>
<dbReference type="InterPro" id="IPR050270">
    <property type="entry name" value="DegV_domain_contain"/>
</dbReference>
<dbReference type="Pfam" id="PF21645">
    <property type="entry name" value="FakA-like_M"/>
    <property type="match status" value="1"/>
</dbReference>
<reference evidence="2 3" key="1">
    <citation type="submission" date="2021-03" db="EMBL/GenBank/DDBJ databases">
        <title>Thermosipho ferrireducens sp.nov., an anaerobic thermophilic iron-reducing bacterium isolated from a deep-sea hydrothermal sulfide deposits.</title>
        <authorList>
            <person name="Zeng X."/>
            <person name="Chen Y."/>
            <person name="Shao Z."/>
        </authorList>
    </citation>
    <scope>NUCLEOTIDE SEQUENCE [LARGE SCALE GENOMIC DNA]</scope>
    <source>
        <strain evidence="2 3">JL129W03</strain>
    </source>
</reference>
<dbReference type="NCBIfam" id="TIGR03599">
    <property type="entry name" value="YloV"/>
    <property type="match status" value="1"/>
</dbReference>
<dbReference type="PANTHER" id="PTHR33434:SF4">
    <property type="entry name" value="PHOSPHATASE PROTEIN"/>
    <property type="match status" value="1"/>
</dbReference>
<evidence type="ECO:0000313" key="2">
    <source>
        <dbReference type="EMBL" id="QTA38918.1"/>
    </source>
</evidence>
<dbReference type="PANTHER" id="PTHR33434">
    <property type="entry name" value="DEGV DOMAIN-CONTAINING PROTEIN DR_1986-RELATED"/>
    <property type="match status" value="1"/>
</dbReference>
<organism evidence="2 3">
    <name type="scientific">Thermosipho ferrireducens</name>
    <dbReference type="NCBI Taxonomy" id="2571116"/>
    <lineage>
        <taxon>Bacteria</taxon>
        <taxon>Thermotogati</taxon>
        <taxon>Thermotogota</taxon>
        <taxon>Thermotogae</taxon>
        <taxon>Thermotogales</taxon>
        <taxon>Fervidobacteriaceae</taxon>
        <taxon>Thermosipho</taxon>
    </lineage>
</organism>
<name>A0ABX7SA98_9BACT</name>
<dbReference type="InterPro" id="IPR019986">
    <property type="entry name" value="YloV-like"/>
</dbReference>
<evidence type="ECO:0000259" key="1">
    <source>
        <dbReference type="PROSITE" id="PS51480"/>
    </source>
</evidence>
<feature type="domain" description="DhaL" evidence="1">
    <location>
        <begin position="1"/>
        <end position="189"/>
    </location>
</feature>
<dbReference type="PROSITE" id="PS51480">
    <property type="entry name" value="DHAL"/>
    <property type="match status" value="1"/>
</dbReference>
<dbReference type="InterPro" id="IPR048394">
    <property type="entry name" value="FakA-like_M"/>
</dbReference>
<keyword evidence="3" id="KW-1185">Reference proteome</keyword>
<dbReference type="InterPro" id="IPR036117">
    <property type="entry name" value="DhaL_dom_sf"/>
</dbReference>
<accession>A0ABX7SA98</accession>
<evidence type="ECO:0000313" key="3">
    <source>
        <dbReference type="Proteomes" id="UP000671862"/>
    </source>
</evidence>
<dbReference type="InterPro" id="IPR033470">
    <property type="entry name" value="FakA-like_C"/>
</dbReference>
<dbReference type="Proteomes" id="UP000671862">
    <property type="component" value="Chromosome"/>
</dbReference>
<dbReference type="SMART" id="SM01121">
    <property type="entry name" value="Dak1_2"/>
    <property type="match status" value="1"/>
</dbReference>
<dbReference type="Gene3D" id="1.25.40.340">
    <property type="match status" value="1"/>
</dbReference>
<dbReference type="SMART" id="SM01120">
    <property type="entry name" value="Dak2"/>
    <property type="match status" value="1"/>
</dbReference>
<dbReference type="SUPFAM" id="SSF101473">
    <property type="entry name" value="DhaL-like"/>
    <property type="match status" value="1"/>
</dbReference>
<dbReference type="InterPro" id="IPR004007">
    <property type="entry name" value="DhaL_dom"/>
</dbReference>
<sequence>MFCFMKGTENLLMHKDEINALNVFPVPDGDTGSNMSATMLEGCKYLESLETKDMSSILDAIKNGTLMGARGNSGVILSQIFRGFCDSLKGKKQISISEFSHAIKSAKEVAYGAVMKPVEGTILTAVRYLAENVELLNSQPDYESLFEKMVEILKKAVHDTPTMLKKLRDAGVVDAGAKGFYYIIEGFYKYIKGDTTIDLDIKTTAKPVEEIQMIPEDLTYQYCTELVVKSYGEVENNTVEEIRDFLHRIGNSVVFFVQDNIFKLHVHTNNPGNVIEKLITFGELVKVKIDNMKLQHEHFVSTDLKEELQKKKNGLVAVSPSEGISKIFTDFGVDSIVIGGQTMNPSTADIKIAVEAVNAENIYVFPNNSNIILAAQQVAKSIEDKNVHVIPTKNVQQCVAALIRYIPEEDSDILIKTFEEAIKEIITISITRAVRDAKLNGEKIKKNEYLVFLDNKLSSHNLDFKAALLKTFEKIGDISEREIITVFVGKDATPIENNILRKIIDEQYNHLELETYEGGQPHYPFLIMIE</sequence>
<dbReference type="EMBL" id="CP071446">
    <property type="protein sequence ID" value="QTA38918.1"/>
    <property type="molecule type" value="Genomic_DNA"/>
</dbReference>
<protein>
    <submittedName>
        <fullName evidence="2">DAK2 domain-containing protein</fullName>
    </submittedName>
</protein>
<dbReference type="Pfam" id="PF02734">
    <property type="entry name" value="Dak2"/>
    <property type="match status" value="1"/>
</dbReference>
<dbReference type="Pfam" id="PF13684">
    <property type="entry name" value="FakA-like_C"/>
    <property type="match status" value="1"/>
</dbReference>